<feature type="region of interest" description="Disordered" evidence="1">
    <location>
        <begin position="1"/>
        <end position="20"/>
    </location>
</feature>
<evidence type="ECO:0000259" key="2">
    <source>
        <dbReference type="Pfam" id="PF05022"/>
    </source>
</evidence>
<comment type="caution">
    <text evidence="3">The sequence shown here is derived from an EMBL/GenBank/DDBJ whole genome shotgun (WGS) entry which is preliminary data.</text>
</comment>
<dbReference type="EMBL" id="AMGY01000011">
    <property type="protein sequence ID" value="EXJ77082.1"/>
    <property type="molecule type" value="Genomic_DNA"/>
</dbReference>
<dbReference type="eggNOG" id="KOG2992">
    <property type="taxonomic scope" value="Eukaryota"/>
</dbReference>
<feature type="compositionally biased region" description="Low complexity" evidence="1">
    <location>
        <begin position="231"/>
        <end position="265"/>
    </location>
</feature>
<feature type="compositionally biased region" description="Acidic residues" evidence="1">
    <location>
        <begin position="158"/>
        <end position="167"/>
    </location>
</feature>
<sequence length="418" mass="43730">MPLKMKKKGSASGKPMPSPQLLGLVDAFLAQSGMESTHKAFTKEITRLHQSASWPAPDGAMHEVGLETVFAAFQKNAVAPTQKSGDESSSVDTDSESEASSKAESSSASSSATSSEESSDSEEEVKTKAHSKGQKGKTTKRSVSPSSSSSSSSSSSDSDADDEDEESSATPAKPITAPKSSSDINKAPGGAAAKNLKRKAESSSSESESSSSESDSPEDKRPAKRVKVVKKPAASDSSSSEASTDSSVEESSAAETTSSSSSSSSSEEEEEEKEAEDKKSFAKPSNKKTKLIAAADTPSESSGTVVGDNADDTPDLSHSEGLMHKDRSQMLNNTTPTSGQKKQVGARPTPLAQLSAQAKGDQYLSNAYQSYDYAEKAYKDLSVTRGKGFTKEKNKKKRGSYRGGAIDISGGKAFKFDD</sequence>
<feature type="compositionally biased region" description="Low complexity" evidence="1">
    <location>
        <begin position="87"/>
        <end position="116"/>
    </location>
</feature>
<keyword evidence="4" id="KW-1185">Reference proteome</keyword>
<feature type="domain" description="Srp40 C-terminal" evidence="2">
    <location>
        <begin position="362"/>
        <end position="416"/>
    </location>
</feature>
<accession>W9X9D7</accession>
<feature type="region of interest" description="Disordered" evidence="1">
    <location>
        <begin position="78"/>
        <end position="351"/>
    </location>
</feature>
<dbReference type="InterPro" id="IPR039191">
    <property type="entry name" value="Nopp140-like"/>
</dbReference>
<dbReference type="OrthoDB" id="5599646at2759"/>
<proteinExistence type="predicted"/>
<feature type="compositionally biased region" description="Polar residues" evidence="1">
    <location>
        <begin position="329"/>
        <end position="341"/>
    </location>
</feature>
<dbReference type="RefSeq" id="XP_007738520.1">
    <property type="nucleotide sequence ID" value="XM_007740330.1"/>
</dbReference>
<name>W9X9D7_9EURO</name>
<dbReference type="AlphaFoldDB" id="W9X9D7"/>
<feature type="compositionally biased region" description="Low complexity" evidence="1">
    <location>
        <begin position="142"/>
        <end position="157"/>
    </location>
</feature>
<evidence type="ECO:0000256" key="1">
    <source>
        <dbReference type="SAM" id="MobiDB-lite"/>
    </source>
</evidence>
<dbReference type="STRING" id="1182542.W9X9D7"/>
<dbReference type="GO" id="GO:0005730">
    <property type="term" value="C:nucleolus"/>
    <property type="evidence" value="ECO:0007669"/>
    <property type="project" value="InterPro"/>
</dbReference>
<reference evidence="3 4" key="1">
    <citation type="submission" date="2013-03" db="EMBL/GenBank/DDBJ databases">
        <title>The Genome Sequence of Capronia epimyces CBS 606.96.</title>
        <authorList>
            <consortium name="The Broad Institute Genomics Platform"/>
            <person name="Cuomo C."/>
            <person name="de Hoog S."/>
            <person name="Gorbushina A."/>
            <person name="Walker B."/>
            <person name="Young S.K."/>
            <person name="Zeng Q."/>
            <person name="Gargeya S."/>
            <person name="Fitzgerald M."/>
            <person name="Haas B."/>
            <person name="Abouelleil A."/>
            <person name="Allen A.W."/>
            <person name="Alvarado L."/>
            <person name="Arachchi H.M."/>
            <person name="Berlin A.M."/>
            <person name="Chapman S.B."/>
            <person name="Gainer-Dewar J."/>
            <person name="Goldberg J."/>
            <person name="Griggs A."/>
            <person name="Gujja S."/>
            <person name="Hansen M."/>
            <person name="Howarth C."/>
            <person name="Imamovic A."/>
            <person name="Ireland A."/>
            <person name="Larimer J."/>
            <person name="McCowan C."/>
            <person name="Murphy C."/>
            <person name="Pearson M."/>
            <person name="Poon T.W."/>
            <person name="Priest M."/>
            <person name="Roberts A."/>
            <person name="Saif S."/>
            <person name="Shea T."/>
            <person name="Sisk P."/>
            <person name="Sykes S."/>
            <person name="Wortman J."/>
            <person name="Nusbaum C."/>
            <person name="Birren B."/>
        </authorList>
    </citation>
    <scope>NUCLEOTIDE SEQUENCE [LARGE SCALE GENOMIC DNA]</scope>
    <source>
        <strain evidence="3 4">CBS 606.96</strain>
    </source>
</reference>
<gene>
    <name evidence="3" type="ORF">A1O3_10240</name>
</gene>
<dbReference type="HOGENOM" id="CLU_037040_1_0_1"/>
<organism evidence="3 4">
    <name type="scientific">Capronia epimyces CBS 606.96</name>
    <dbReference type="NCBI Taxonomy" id="1182542"/>
    <lineage>
        <taxon>Eukaryota</taxon>
        <taxon>Fungi</taxon>
        <taxon>Dikarya</taxon>
        <taxon>Ascomycota</taxon>
        <taxon>Pezizomycotina</taxon>
        <taxon>Eurotiomycetes</taxon>
        <taxon>Chaetothyriomycetidae</taxon>
        <taxon>Chaetothyriales</taxon>
        <taxon>Herpotrichiellaceae</taxon>
        <taxon>Capronia</taxon>
    </lineage>
</organism>
<feature type="compositionally biased region" description="Low complexity" evidence="1">
    <location>
        <begin position="202"/>
        <end position="214"/>
    </location>
</feature>
<feature type="compositionally biased region" description="Basic residues" evidence="1">
    <location>
        <begin position="128"/>
        <end position="140"/>
    </location>
</feature>
<evidence type="ECO:0000313" key="3">
    <source>
        <dbReference type="EMBL" id="EXJ77082.1"/>
    </source>
</evidence>
<dbReference type="GO" id="GO:0005654">
    <property type="term" value="C:nucleoplasm"/>
    <property type="evidence" value="ECO:0007669"/>
    <property type="project" value="TreeGrafter"/>
</dbReference>
<feature type="compositionally biased region" description="Basic and acidic residues" evidence="1">
    <location>
        <begin position="315"/>
        <end position="328"/>
    </location>
</feature>
<dbReference type="Pfam" id="PF05022">
    <property type="entry name" value="SRP40_C"/>
    <property type="match status" value="1"/>
</dbReference>
<dbReference type="GeneID" id="19174320"/>
<dbReference type="InterPro" id="IPR007718">
    <property type="entry name" value="Srp40_C"/>
</dbReference>
<dbReference type="PANTHER" id="PTHR23216">
    <property type="entry name" value="NUCLEOLAR AND COILED-BODY PHOSPHOPROTEIN 1"/>
    <property type="match status" value="1"/>
</dbReference>
<protein>
    <recommendedName>
        <fullName evidence="2">Srp40 C-terminal domain-containing protein</fullName>
    </recommendedName>
</protein>
<dbReference type="Proteomes" id="UP000019478">
    <property type="component" value="Unassembled WGS sequence"/>
</dbReference>
<dbReference type="PANTHER" id="PTHR23216:SF1">
    <property type="entry name" value="NUCLEOLAR AND COILED-BODY PHOSPHOPROTEIN 1"/>
    <property type="match status" value="1"/>
</dbReference>
<evidence type="ECO:0000313" key="4">
    <source>
        <dbReference type="Proteomes" id="UP000019478"/>
    </source>
</evidence>